<dbReference type="InterPro" id="IPR011009">
    <property type="entry name" value="Kinase-like_dom_sf"/>
</dbReference>
<gene>
    <name evidence="2" type="ORF">Amac_011280</name>
</gene>
<sequence>MSPAVRPSWNDLPQGLRDALVRRLGHVSTAEVQSGGFTPGVAVRLAAVQGRAFVKAVPADHDLAPKYRAEAAVAARLPHTTPAPQLRWTGDLDGWVVLVFDDIAGRYPDLSPDSPDVPVAVAEVASLAATLTPSPVDAPLAPIARGGQLHGWGELLRAGAGDRLVAGLGPWERDRLPLLAELERAWVPRAAGPSLVHGDIRPDNLLIRDEDGALMVIDWAQPSIGAPWQDVVDLIPHMIMAGHEPRAAEKTLIGVPAWEELPAEVVTSYAAAYAGYWTRMSRQPSPPGVPNLRAYQARAAQAALAWTRARLLQ</sequence>
<evidence type="ECO:0000313" key="2">
    <source>
        <dbReference type="EMBL" id="GES07533.1"/>
    </source>
</evidence>
<name>A0A5M3WKE7_9ACTN</name>
<protein>
    <recommendedName>
        <fullName evidence="1">Aminoglycoside phosphotransferase domain-containing protein</fullName>
    </recommendedName>
</protein>
<reference evidence="2 3" key="1">
    <citation type="submission" date="2019-10" db="EMBL/GenBank/DDBJ databases">
        <title>Whole genome shotgun sequence of Acrocarpospora macrocephala NBRC 16266.</title>
        <authorList>
            <person name="Ichikawa N."/>
            <person name="Kimura A."/>
            <person name="Kitahashi Y."/>
            <person name="Komaki H."/>
            <person name="Oguchi A."/>
        </authorList>
    </citation>
    <scope>NUCLEOTIDE SEQUENCE [LARGE SCALE GENOMIC DNA]</scope>
    <source>
        <strain evidence="2 3">NBRC 16266</strain>
    </source>
</reference>
<dbReference type="Gene3D" id="3.90.1200.10">
    <property type="match status" value="1"/>
</dbReference>
<dbReference type="OrthoDB" id="2570531at2"/>
<dbReference type="EMBL" id="BLAE01000006">
    <property type="protein sequence ID" value="GES07533.1"/>
    <property type="molecule type" value="Genomic_DNA"/>
</dbReference>
<dbReference type="SUPFAM" id="SSF56112">
    <property type="entry name" value="Protein kinase-like (PK-like)"/>
    <property type="match status" value="1"/>
</dbReference>
<dbReference type="Proteomes" id="UP000331127">
    <property type="component" value="Unassembled WGS sequence"/>
</dbReference>
<organism evidence="2 3">
    <name type="scientific">Acrocarpospora macrocephala</name>
    <dbReference type="NCBI Taxonomy" id="150177"/>
    <lineage>
        <taxon>Bacteria</taxon>
        <taxon>Bacillati</taxon>
        <taxon>Actinomycetota</taxon>
        <taxon>Actinomycetes</taxon>
        <taxon>Streptosporangiales</taxon>
        <taxon>Streptosporangiaceae</taxon>
        <taxon>Acrocarpospora</taxon>
    </lineage>
</organism>
<dbReference type="Pfam" id="PF01636">
    <property type="entry name" value="APH"/>
    <property type="match status" value="1"/>
</dbReference>
<dbReference type="AlphaFoldDB" id="A0A5M3WKE7"/>
<feature type="domain" description="Aminoglycoside phosphotransferase" evidence="1">
    <location>
        <begin position="46"/>
        <end position="259"/>
    </location>
</feature>
<evidence type="ECO:0000313" key="3">
    <source>
        <dbReference type="Proteomes" id="UP000331127"/>
    </source>
</evidence>
<accession>A0A5M3WKE7</accession>
<keyword evidence="3" id="KW-1185">Reference proteome</keyword>
<dbReference type="RefSeq" id="WP_155353234.1">
    <property type="nucleotide sequence ID" value="NZ_BAAAHL010000012.1"/>
</dbReference>
<proteinExistence type="predicted"/>
<dbReference type="InterPro" id="IPR002575">
    <property type="entry name" value="Aminoglycoside_PTrfase"/>
</dbReference>
<evidence type="ECO:0000259" key="1">
    <source>
        <dbReference type="Pfam" id="PF01636"/>
    </source>
</evidence>
<comment type="caution">
    <text evidence="2">The sequence shown here is derived from an EMBL/GenBank/DDBJ whole genome shotgun (WGS) entry which is preliminary data.</text>
</comment>